<protein>
    <submittedName>
        <fullName evidence="2">Metal-binding protein</fullName>
    </submittedName>
</protein>
<feature type="domain" description="CHAD" evidence="1">
    <location>
        <begin position="1"/>
        <end position="260"/>
    </location>
</feature>
<organism evidence="2 3">
    <name type="scientific">Exiguobacterium oxidotolerans</name>
    <dbReference type="NCBI Taxonomy" id="223958"/>
    <lineage>
        <taxon>Bacteria</taxon>
        <taxon>Bacillati</taxon>
        <taxon>Bacillota</taxon>
        <taxon>Bacilli</taxon>
        <taxon>Bacillales</taxon>
        <taxon>Bacillales Family XII. Incertae Sedis</taxon>
        <taxon>Exiguobacterium</taxon>
    </lineage>
</organism>
<dbReference type="InterPro" id="IPR038186">
    <property type="entry name" value="CHAD_dom_sf"/>
</dbReference>
<dbReference type="SMART" id="SM00880">
    <property type="entry name" value="CHAD"/>
    <property type="match status" value="1"/>
</dbReference>
<dbReference type="PROSITE" id="PS51708">
    <property type="entry name" value="CHAD"/>
    <property type="match status" value="1"/>
</dbReference>
<evidence type="ECO:0000259" key="1">
    <source>
        <dbReference type="PROSITE" id="PS51708"/>
    </source>
</evidence>
<accession>A0A653IG51</accession>
<dbReference type="RefSeq" id="WP_159173928.1">
    <property type="nucleotide sequence ID" value="NZ_LR732312.1"/>
</dbReference>
<evidence type="ECO:0000313" key="3">
    <source>
        <dbReference type="Proteomes" id="UP000439752"/>
    </source>
</evidence>
<dbReference type="AlphaFoldDB" id="A0A653IG51"/>
<dbReference type="Pfam" id="PF05235">
    <property type="entry name" value="CHAD"/>
    <property type="match status" value="1"/>
</dbReference>
<evidence type="ECO:0000313" key="2">
    <source>
        <dbReference type="EMBL" id="VWX38224.1"/>
    </source>
</evidence>
<dbReference type="InterPro" id="IPR007899">
    <property type="entry name" value="CHAD_dom"/>
</dbReference>
<dbReference type="EMBL" id="CABWKQ010000031">
    <property type="protein sequence ID" value="VWX38224.1"/>
    <property type="molecule type" value="Genomic_DNA"/>
</dbReference>
<reference evidence="2 3" key="1">
    <citation type="submission" date="2019-10" db="EMBL/GenBank/DDBJ databases">
        <authorList>
            <person name="Karimi E."/>
        </authorList>
    </citation>
    <scope>NUCLEOTIDE SEQUENCE [LARGE SCALE GENOMIC DNA]</scope>
    <source>
        <strain evidence="2">Exiguobacterium sp. 9Y</strain>
    </source>
</reference>
<sequence>MNHRDTENLTFELLETWATFNHYAKEARQFKNPEDVHQARIRLRKLITFATLVGETDEPVYLIWRRLMRAFGEVRDLDVQLEQQSVTSPVEQLFAEHLALQLQGKRATLLETMHLLISSELDKSVRRFLAGPLTKRLKRMDENDLIHAAKKRFDKKAQKYEKVHQTEGQKRIQKMHELRLATKYYRYTLEYLRPYTTLPKSTVDRLKRVQTQLGQINDTYNRLERWRAFTPPDEYQLKRAKEVTRLEQALVTALDEFSLD</sequence>
<proteinExistence type="predicted"/>
<dbReference type="Gene3D" id="1.40.20.10">
    <property type="entry name" value="CHAD domain"/>
    <property type="match status" value="1"/>
</dbReference>
<dbReference type="PANTHER" id="PTHR39339:SF1">
    <property type="entry name" value="CHAD DOMAIN-CONTAINING PROTEIN"/>
    <property type="match status" value="1"/>
</dbReference>
<keyword evidence="3" id="KW-1185">Reference proteome</keyword>
<dbReference type="PANTHER" id="PTHR39339">
    <property type="entry name" value="SLR1444 PROTEIN"/>
    <property type="match status" value="1"/>
</dbReference>
<name>A0A653IG51_9BACL</name>
<dbReference type="Proteomes" id="UP000439752">
    <property type="component" value="Unassembled WGS sequence"/>
</dbReference>
<gene>
    <name evidence="2" type="ORF">EXIGUO9Y_370096</name>
</gene>